<dbReference type="Gramene" id="PHT83577">
    <property type="protein sequence ID" value="PHT83577"/>
    <property type="gene ID" value="T459_12020"/>
</dbReference>
<dbReference type="GO" id="GO:0006355">
    <property type="term" value="P:regulation of DNA-templated transcription"/>
    <property type="evidence" value="ECO:0007669"/>
    <property type="project" value="UniProtKB-ARBA"/>
</dbReference>
<evidence type="ECO:0000259" key="7">
    <source>
        <dbReference type="PROSITE" id="PS51293"/>
    </source>
</evidence>
<dbReference type="InterPro" id="IPR009057">
    <property type="entry name" value="Homeodomain-like_sf"/>
</dbReference>
<keyword evidence="2" id="KW-0805">Transcription regulation</keyword>
<dbReference type="EMBL" id="AYRZ02000004">
    <property type="protein sequence ID" value="PHT83577.1"/>
    <property type="molecule type" value="Genomic_DNA"/>
</dbReference>
<dbReference type="OrthoDB" id="118550at2759"/>
<keyword evidence="5" id="KW-0539">Nucleus</keyword>
<accession>A0A1U8GQH7</accession>
<feature type="domain" description="Myb-like" evidence="6">
    <location>
        <begin position="48"/>
        <end position="100"/>
    </location>
</feature>
<feature type="domain" description="SANT" evidence="7">
    <location>
        <begin position="51"/>
        <end position="104"/>
    </location>
</feature>
<comment type="caution">
    <text evidence="9">The sequence shown here is derived from an EMBL/GenBank/DDBJ whole genome shotgun (WGS) entry which is preliminary data.</text>
</comment>
<keyword evidence="10" id="KW-1185">Reference proteome</keyword>
<dbReference type="PANTHER" id="PTHR44191:SF45">
    <property type="entry name" value="TRANSCRIPTION FACTOR MYB1R1-LIKE"/>
    <property type="match status" value="1"/>
</dbReference>
<dbReference type="PROSITE" id="PS51293">
    <property type="entry name" value="SANT"/>
    <property type="match status" value="1"/>
</dbReference>
<dbReference type="InterPro" id="IPR006447">
    <property type="entry name" value="Myb_dom_plants"/>
</dbReference>
<dbReference type="STRING" id="4072.A0A1U8GQH7"/>
<protein>
    <submittedName>
        <fullName evidence="9">Uncharacterized protein</fullName>
    </submittedName>
</protein>
<evidence type="ECO:0000259" key="8">
    <source>
        <dbReference type="PROSITE" id="PS51294"/>
    </source>
</evidence>
<dbReference type="CDD" id="cd00167">
    <property type="entry name" value="SANT"/>
    <property type="match status" value="1"/>
</dbReference>
<dbReference type="SUPFAM" id="SSF46689">
    <property type="entry name" value="Homeodomain-like"/>
    <property type="match status" value="1"/>
</dbReference>
<proteinExistence type="predicted"/>
<dbReference type="AlphaFoldDB" id="A0A1U8GQH7"/>
<dbReference type="PROSITE" id="PS51294">
    <property type="entry name" value="HTH_MYB"/>
    <property type="match status" value="1"/>
</dbReference>
<name>A0A1U8GQH7_CAPAN</name>
<dbReference type="PANTHER" id="PTHR44191">
    <property type="entry name" value="TRANSCRIPTION FACTOR KUA1"/>
    <property type="match status" value="1"/>
</dbReference>
<evidence type="ECO:0000256" key="5">
    <source>
        <dbReference type="ARBA" id="ARBA00023242"/>
    </source>
</evidence>
<dbReference type="GO" id="GO:0010597">
    <property type="term" value="P:green leaf volatile biosynthetic process"/>
    <property type="evidence" value="ECO:0007669"/>
    <property type="project" value="UniProtKB-ARBA"/>
</dbReference>
<evidence type="ECO:0000259" key="6">
    <source>
        <dbReference type="PROSITE" id="PS50090"/>
    </source>
</evidence>
<evidence type="ECO:0000313" key="10">
    <source>
        <dbReference type="Proteomes" id="UP000222542"/>
    </source>
</evidence>
<dbReference type="NCBIfam" id="TIGR01557">
    <property type="entry name" value="myb_SHAQKYF"/>
    <property type="match status" value="1"/>
</dbReference>
<dbReference type="GO" id="GO:0009739">
    <property type="term" value="P:response to gibberellin"/>
    <property type="evidence" value="ECO:0000318"/>
    <property type="project" value="GO_Central"/>
</dbReference>
<keyword evidence="3" id="KW-0238">DNA-binding</keyword>
<dbReference type="GO" id="GO:0000976">
    <property type="term" value="F:transcription cis-regulatory region binding"/>
    <property type="evidence" value="ECO:0007669"/>
    <property type="project" value="UniProtKB-ARBA"/>
</dbReference>
<dbReference type="Pfam" id="PF00249">
    <property type="entry name" value="Myb_DNA-binding"/>
    <property type="match status" value="1"/>
</dbReference>
<comment type="subcellular location">
    <subcellularLocation>
        <location evidence="1">Nucleus</location>
    </subcellularLocation>
</comment>
<dbReference type="InterPro" id="IPR017884">
    <property type="entry name" value="SANT_dom"/>
</dbReference>
<dbReference type="InterPro" id="IPR001005">
    <property type="entry name" value="SANT/Myb"/>
</dbReference>
<dbReference type="Proteomes" id="UP000222542">
    <property type="component" value="Unassembled WGS sequence"/>
</dbReference>
<evidence type="ECO:0000313" key="9">
    <source>
        <dbReference type="EMBL" id="PHT83577.1"/>
    </source>
</evidence>
<organism evidence="9 10">
    <name type="scientific">Capsicum annuum</name>
    <name type="common">Capsicum pepper</name>
    <dbReference type="NCBI Taxonomy" id="4072"/>
    <lineage>
        <taxon>Eukaryota</taxon>
        <taxon>Viridiplantae</taxon>
        <taxon>Streptophyta</taxon>
        <taxon>Embryophyta</taxon>
        <taxon>Tracheophyta</taxon>
        <taxon>Spermatophyta</taxon>
        <taxon>Magnoliopsida</taxon>
        <taxon>eudicotyledons</taxon>
        <taxon>Gunneridae</taxon>
        <taxon>Pentapetalae</taxon>
        <taxon>asterids</taxon>
        <taxon>lamiids</taxon>
        <taxon>Solanales</taxon>
        <taxon>Solanaceae</taxon>
        <taxon>Solanoideae</taxon>
        <taxon>Capsiceae</taxon>
        <taxon>Capsicum</taxon>
    </lineage>
</organism>
<sequence length="202" mass="22843">MAMGRRNCTLCGGNGHNQRTCIEKGKSIKLFGVEITTSTVAAMSKIGRKIKKGNPWTEDEQITFLKRLEFHGKGNWAKIAKDFLPSRTSTQIASHAQKHFMRLDANSNERKYRKKSSVFDLHLEKTEDREHAIVPVETHHVPSFLSNYNMMKVPTVPEVMPVTWVYMYPYHQYASTSASATTFDNSVSGISSSSKDNLELTL</sequence>
<reference evidence="9 10" key="2">
    <citation type="journal article" date="2017" name="Genome Biol.">
        <title>New reference genome sequences of hot pepper reveal the massive evolution of plant disease-resistance genes by retroduplication.</title>
        <authorList>
            <person name="Kim S."/>
            <person name="Park J."/>
            <person name="Yeom S.I."/>
            <person name="Kim Y.M."/>
            <person name="Seo E."/>
            <person name="Kim K.T."/>
            <person name="Kim M.S."/>
            <person name="Lee J.M."/>
            <person name="Cheong K."/>
            <person name="Shin H.S."/>
            <person name="Kim S.B."/>
            <person name="Han K."/>
            <person name="Lee J."/>
            <person name="Park M."/>
            <person name="Lee H.A."/>
            <person name="Lee H.Y."/>
            <person name="Lee Y."/>
            <person name="Oh S."/>
            <person name="Lee J.H."/>
            <person name="Choi E."/>
            <person name="Choi E."/>
            <person name="Lee S.E."/>
            <person name="Jeon J."/>
            <person name="Kim H."/>
            <person name="Choi G."/>
            <person name="Song H."/>
            <person name="Lee J."/>
            <person name="Lee S.C."/>
            <person name="Kwon J.K."/>
            <person name="Lee H.Y."/>
            <person name="Koo N."/>
            <person name="Hong Y."/>
            <person name="Kim R.W."/>
            <person name="Kang W.H."/>
            <person name="Huh J.H."/>
            <person name="Kang B.C."/>
            <person name="Yang T.J."/>
            <person name="Lee Y.H."/>
            <person name="Bennetzen J.L."/>
            <person name="Choi D."/>
        </authorList>
    </citation>
    <scope>NUCLEOTIDE SEQUENCE [LARGE SCALE GENOMIC DNA]</scope>
    <source>
        <strain evidence="10">cv. CM334</strain>
    </source>
</reference>
<dbReference type="InterPro" id="IPR052245">
    <property type="entry name" value="Plant_Stress_Dev_TF"/>
</dbReference>
<evidence type="ECO:0000256" key="2">
    <source>
        <dbReference type="ARBA" id="ARBA00023015"/>
    </source>
</evidence>
<dbReference type="KEGG" id="cann:107868905"/>
<dbReference type="GO" id="GO:0005634">
    <property type="term" value="C:nucleus"/>
    <property type="evidence" value="ECO:0007669"/>
    <property type="project" value="UniProtKB-SubCell"/>
</dbReference>
<dbReference type="OMA" id="VPNYYMM"/>
<evidence type="ECO:0000256" key="4">
    <source>
        <dbReference type="ARBA" id="ARBA00023163"/>
    </source>
</evidence>
<dbReference type="Gene3D" id="1.10.10.60">
    <property type="entry name" value="Homeodomain-like"/>
    <property type="match status" value="1"/>
</dbReference>
<dbReference type="InterPro" id="IPR017930">
    <property type="entry name" value="Myb_dom"/>
</dbReference>
<dbReference type="PROSITE" id="PS50090">
    <property type="entry name" value="MYB_LIKE"/>
    <property type="match status" value="1"/>
</dbReference>
<feature type="domain" description="HTH myb-type" evidence="8">
    <location>
        <begin position="48"/>
        <end position="104"/>
    </location>
</feature>
<gene>
    <name evidence="9" type="ORF">T459_12020</name>
</gene>
<dbReference type="SMART" id="SM00717">
    <property type="entry name" value="SANT"/>
    <property type="match status" value="1"/>
</dbReference>
<evidence type="ECO:0000256" key="3">
    <source>
        <dbReference type="ARBA" id="ARBA00023125"/>
    </source>
</evidence>
<evidence type="ECO:0000256" key="1">
    <source>
        <dbReference type="ARBA" id="ARBA00004123"/>
    </source>
</evidence>
<dbReference type="GO" id="GO:0009723">
    <property type="term" value="P:response to ethylene"/>
    <property type="evidence" value="ECO:0000318"/>
    <property type="project" value="GO_Central"/>
</dbReference>
<keyword evidence="4" id="KW-0804">Transcription</keyword>
<reference evidence="9 10" key="1">
    <citation type="journal article" date="2014" name="Nat. Genet.">
        <title>Genome sequence of the hot pepper provides insights into the evolution of pungency in Capsicum species.</title>
        <authorList>
            <person name="Kim S."/>
            <person name="Park M."/>
            <person name="Yeom S.I."/>
            <person name="Kim Y.M."/>
            <person name="Lee J.M."/>
            <person name="Lee H.A."/>
            <person name="Seo E."/>
            <person name="Choi J."/>
            <person name="Cheong K."/>
            <person name="Kim K.T."/>
            <person name="Jung K."/>
            <person name="Lee G.W."/>
            <person name="Oh S.K."/>
            <person name="Bae C."/>
            <person name="Kim S.B."/>
            <person name="Lee H.Y."/>
            <person name="Kim S.Y."/>
            <person name="Kim M.S."/>
            <person name="Kang B.C."/>
            <person name="Jo Y.D."/>
            <person name="Yang H.B."/>
            <person name="Jeong H.J."/>
            <person name="Kang W.H."/>
            <person name="Kwon J.K."/>
            <person name="Shin C."/>
            <person name="Lim J.Y."/>
            <person name="Park J.H."/>
            <person name="Huh J.H."/>
            <person name="Kim J.S."/>
            <person name="Kim B.D."/>
            <person name="Cohen O."/>
            <person name="Paran I."/>
            <person name="Suh M.C."/>
            <person name="Lee S.B."/>
            <person name="Kim Y.K."/>
            <person name="Shin Y."/>
            <person name="Noh S.J."/>
            <person name="Park J."/>
            <person name="Seo Y.S."/>
            <person name="Kwon S.Y."/>
            <person name="Kim H.A."/>
            <person name="Park J.M."/>
            <person name="Kim H.J."/>
            <person name="Choi S.B."/>
            <person name="Bosland P.W."/>
            <person name="Reeves G."/>
            <person name="Jo S.H."/>
            <person name="Lee B.W."/>
            <person name="Cho H.T."/>
            <person name="Choi H.S."/>
            <person name="Lee M.S."/>
            <person name="Yu Y."/>
            <person name="Do Choi Y."/>
            <person name="Park B.S."/>
            <person name="van Deynze A."/>
            <person name="Ashrafi H."/>
            <person name="Hill T."/>
            <person name="Kim W.T."/>
            <person name="Pai H.S."/>
            <person name="Ahn H.K."/>
            <person name="Yeam I."/>
            <person name="Giovannoni J.J."/>
            <person name="Rose J.K."/>
            <person name="Sorensen I."/>
            <person name="Lee S.J."/>
            <person name="Kim R.W."/>
            <person name="Choi I.Y."/>
            <person name="Choi B.S."/>
            <person name="Lim J.S."/>
            <person name="Lee Y.H."/>
            <person name="Choi D."/>
        </authorList>
    </citation>
    <scope>NUCLEOTIDE SEQUENCE [LARGE SCALE GENOMIC DNA]</scope>
    <source>
        <strain evidence="10">cv. CM334</strain>
    </source>
</reference>